<evidence type="ECO:0000313" key="2">
    <source>
        <dbReference type="Proteomes" id="UP000043763"/>
    </source>
</evidence>
<dbReference type="EMBL" id="CVLB01000001">
    <property type="protein sequence ID" value="CRF31845.1"/>
    <property type="molecule type" value="Genomic_DNA"/>
</dbReference>
<proteinExistence type="predicted"/>
<evidence type="ECO:0000313" key="1">
    <source>
        <dbReference type="EMBL" id="CRF31845.1"/>
    </source>
</evidence>
<accession>A0A0G4K4T6</accession>
<reference evidence="2" key="1">
    <citation type="submission" date="2015-04" db="EMBL/GenBank/DDBJ databases">
        <authorList>
            <person name="Mushtaq Mamoona"/>
        </authorList>
    </citation>
    <scope>NUCLEOTIDE SEQUENCE [LARGE SCALE GENOMIC DNA]</scope>
    <source>
        <strain evidence="2">AN4859/03</strain>
    </source>
</reference>
<organism evidence="1 2">
    <name type="scientific">Brachyspira suanatina</name>
    <dbReference type="NCBI Taxonomy" id="381802"/>
    <lineage>
        <taxon>Bacteria</taxon>
        <taxon>Pseudomonadati</taxon>
        <taxon>Spirochaetota</taxon>
        <taxon>Spirochaetia</taxon>
        <taxon>Brachyspirales</taxon>
        <taxon>Brachyspiraceae</taxon>
        <taxon>Brachyspira</taxon>
    </lineage>
</organism>
<dbReference type="Proteomes" id="UP000043763">
    <property type="component" value="Unassembled WGS sequence"/>
</dbReference>
<gene>
    <name evidence="1" type="ORF">BRSU_0412</name>
</gene>
<keyword evidence="2" id="KW-1185">Reference proteome</keyword>
<name>A0A0G4K4T6_9SPIR</name>
<protein>
    <submittedName>
        <fullName evidence="1">Uncharacterized protein</fullName>
    </submittedName>
</protein>
<dbReference type="AlphaFoldDB" id="A0A0G4K4T6"/>
<sequence length="58" mass="7108">MIFVMNKKINTIILKNYRSYERAYKLFIYEKQEYINDSKEKAFKKVLKSYGYVDSIIK</sequence>